<sequence length="281" mass="31066">MKRGEAMEELAVVRFDRAREDAALYRHIPTNHGKARTRPFAVAPNDRKRKNVDAIRVPLFGMEQRCVSPHFATPRRTLGFIDVGRTNMGLCFTTNDWDWADPVVECVARVDIADSGALDGPGNAGAHETADLVAAFVVRWSSMLDNCERVFIERQPPGGMRDIEQLLYAALGGAARVSFLAPNSLHAHFRIGARHGWGAYSRRKVRAETIAARYISANATAGAAAQWDTLGERRHDAADATLMAILVNERKRREWVDCYETPPPLAGVAPTARAAKRPRAK</sequence>
<dbReference type="RefSeq" id="YP_009481728.1">
    <property type="nucleotide sequence ID" value="NC_037666.1"/>
</dbReference>
<protein>
    <submittedName>
        <fullName evidence="1">Uncharacterized protein</fullName>
    </submittedName>
</protein>
<accession>A0A2U7UBI9</accession>
<dbReference type="GeneID" id="36842438"/>
<gene>
    <name evidence="1" type="ORF">pneo_cds_118</name>
</gene>
<organism evidence="1">
    <name type="scientific">Pandoravirus neocaledonia</name>
    <dbReference type="NCBI Taxonomy" id="2107708"/>
    <lineage>
        <taxon>Viruses</taxon>
        <taxon>Pandoravirus</taxon>
    </lineage>
</organism>
<dbReference type="KEGG" id="vg:36842438"/>
<name>A0A2U7UBI9_9VIRU</name>
<dbReference type="EMBL" id="MG011690">
    <property type="protein sequence ID" value="AVK75725.1"/>
    <property type="molecule type" value="Genomic_DNA"/>
</dbReference>
<dbReference type="Proteomes" id="UP000249287">
    <property type="component" value="Segment"/>
</dbReference>
<proteinExistence type="predicted"/>
<evidence type="ECO:0000313" key="1">
    <source>
        <dbReference type="EMBL" id="AVK75725.1"/>
    </source>
</evidence>
<reference evidence="1" key="1">
    <citation type="journal article" date="2018" name="Nat. Commun.">
        <title>Diversity and evolution of the emerging Pandoraviridae family.</title>
        <authorList>
            <person name="Legendre M."/>
            <person name="Fabre E."/>
            <person name="Poirot O."/>
            <person name="Jeudy S."/>
            <person name="Lartigue A."/>
            <person name="Alempic J.M."/>
            <person name="Beucher L."/>
            <person name="Philippe N."/>
            <person name="Bertaux L."/>
            <person name="Christo-Foroux E."/>
            <person name="Labadie K."/>
            <person name="Coute Y."/>
            <person name="Abergel C."/>
            <person name="Claverie J.M."/>
        </authorList>
    </citation>
    <scope>NUCLEOTIDE SEQUENCE [LARGE SCALE GENOMIC DNA]</scope>
    <source>
        <strain evidence="1">Neocaledonia</strain>
    </source>
</reference>